<organism evidence="1 2">
    <name type="scientific">Leptonychotes weddellii</name>
    <name type="common">Weddell seal</name>
    <name type="synonym">Otaria weddellii</name>
    <dbReference type="NCBI Taxonomy" id="9713"/>
    <lineage>
        <taxon>Eukaryota</taxon>
        <taxon>Metazoa</taxon>
        <taxon>Chordata</taxon>
        <taxon>Craniata</taxon>
        <taxon>Vertebrata</taxon>
        <taxon>Euteleostomi</taxon>
        <taxon>Mammalia</taxon>
        <taxon>Eutheria</taxon>
        <taxon>Laurasiatheria</taxon>
        <taxon>Carnivora</taxon>
        <taxon>Caniformia</taxon>
        <taxon>Pinnipedia</taxon>
        <taxon>Phocidae</taxon>
        <taxon>Monachinae</taxon>
        <taxon>Lobodontini</taxon>
        <taxon>Leptonychotes</taxon>
    </lineage>
</organism>
<dbReference type="GeneID" id="102746340"/>
<evidence type="ECO:0000313" key="1">
    <source>
        <dbReference type="Proteomes" id="UP000245341"/>
    </source>
</evidence>
<gene>
    <name evidence="2" type="primary">LOC102746340</name>
</gene>
<dbReference type="PANTHER" id="PTHR46962">
    <property type="entry name" value="SERINE/THREONINE-PROTEIN KINASE KIST"/>
    <property type="match status" value="1"/>
</dbReference>
<dbReference type="FunFam" id="3.30.200.20:FF:000324">
    <property type="entry name" value="Serine/threonine-protein kinase Kist isoform 1"/>
    <property type="match status" value="1"/>
</dbReference>
<protein>
    <submittedName>
        <fullName evidence="2">Serine/threonine-protein kinase Kist-like</fullName>
    </submittedName>
</protein>
<dbReference type="PANTHER" id="PTHR46962:SF1">
    <property type="entry name" value="SERINE_THREONINE-PROTEIN KINASE KIST"/>
    <property type="match status" value="1"/>
</dbReference>
<dbReference type="AlphaFoldDB" id="A0A7F8Q3B4"/>
<dbReference type="InterPro" id="IPR011009">
    <property type="entry name" value="Kinase-like_dom_sf"/>
</dbReference>
<dbReference type="GO" id="GO:0005634">
    <property type="term" value="C:nucleus"/>
    <property type="evidence" value="ECO:0007669"/>
    <property type="project" value="TreeGrafter"/>
</dbReference>
<dbReference type="InterPro" id="IPR034372">
    <property type="entry name" value="UHMK1"/>
</dbReference>
<accession>A0A7F8Q3B4</accession>
<dbReference type="GO" id="GO:0004674">
    <property type="term" value="F:protein serine/threonine kinase activity"/>
    <property type="evidence" value="ECO:0007669"/>
    <property type="project" value="InterPro"/>
</dbReference>
<dbReference type="GO" id="GO:0045948">
    <property type="term" value="P:positive regulation of translational initiation"/>
    <property type="evidence" value="ECO:0007669"/>
    <property type="project" value="TreeGrafter"/>
</dbReference>
<dbReference type="RefSeq" id="XP_030875679.1">
    <property type="nucleotide sequence ID" value="XM_031019819.1"/>
</dbReference>
<dbReference type="SUPFAM" id="SSF56112">
    <property type="entry name" value="Protein kinase-like (PK-like)"/>
    <property type="match status" value="1"/>
</dbReference>
<sequence>MAGSGCAWGAEPPRFLEAFGRLWQVQSRLGSGSSASVYRVRCCGTPGSPPGALKQFLPPGTTGAAASAAEYGFRKERAALEQLQGHRNIGNCRCLPFLLARVPAQPMLHDDPSRRIPAEMALCSPFFSIPFAPHIEDLVMLPTPVLRLLNVLDDDYLENEEEYEGNCFLNCILMSFVTNSRVDVLN</sequence>
<reference evidence="2" key="1">
    <citation type="submission" date="2025-08" db="UniProtKB">
        <authorList>
            <consortium name="RefSeq"/>
        </authorList>
    </citation>
    <scope>IDENTIFICATION</scope>
    <source>
        <tissue evidence="2">Liver</tissue>
    </source>
</reference>
<dbReference type="GO" id="GO:0071598">
    <property type="term" value="C:neuronal ribonucleoprotein granule"/>
    <property type="evidence" value="ECO:0007669"/>
    <property type="project" value="TreeGrafter"/>
</dbReference>
<name>A0A7F8Q3B4_LEPWE</name>
<evidence type="ECO:0000313" key="2">
    <source>
        <dbReference type="RefSeq" id="XP_030875679.1"/>
    </source>
</evidence>
<dbReference type="GO" id="GO:0046825">
    <property type="term" value="P:regulation of protein export from nucleus"/>
    <property type="evidence" value="ECO:0007669"/>
    <property type="project" value="TreeGrafter"/>
</dbReference>
<dbReference type="Proteomes" id="UP000245341">
    <property type="component" value="Unplaced"/>
</dbReference>
<dbReference type="OrthoDB" id="10266058at2759"/>
<proteinExistence type="predicted"/>
<dbReference type="KEGG" id="lww:102746340"/>
<keyword evidence="1" id="KW-1185">Reference proteome</keyword>
<dbReference type="GO" id="GO:0043021">
    <property type="term" value="F:ribonucleoprotein complex binding"/>
    <property type="evidence" value="ECO:0007669"/>
    <property type="project" value="TreeGrafter"/>
</dbReference>